<feature type="domain" description="L1 transposable element RRM" evidence="3">
    <location>
        <begin position="147"/>
        <end position="244"/>
    </location>
</feature>
<dbReference type="Pfam" id="PF17490">
    <property type="entry name" value="Tnp_22_dsRBD"/>
    <property type="match status" value="1"/>
</dbReference>
<organism evidence="6 7">
    <name type="scientific">Piliocolobus tephrosceles</name>
    <name type="common">Ugandan red Colobus</name>
    <dbReference type="NCBI Taxonomy" id="591936"/>
    <lineage>
        <taxon>Eukaryota</taxon>
        <taxon>Metazoa</taxon>
        <taxon>Chordata</taxon>
        <taxon>Craniata</taxon>
        <taxon>Vertebrata</taxon>
        <taxon>Euteleostomi</taxon>
        <taxon>Mammalia</taxon>
        <taxon>Eutheria</taxon>
        <taxon>Euarchontoglires</taxon>
        <taxon>Primates</taxon>
        <taxon>Haplorrhini</taxon>
        <taxon>Catarrhini</taxon>
        <taxon>Cercopithecidae</taxon>
        <taxon>Colobinae</taxon>
        <taxon>Piliocolobus</taxon>
    </lineage>
</organism>
<evidence type="ECO:0000313" key="7">
    <source>
        <dbReference type="Proteomes" id="UP000694416"/>
    </source>
</evidence>
<dbReference type="Pfam" id="PF17489">
    <property type="entry name" value="Tnp_22_trimer"/>
    <property type="match status" value="1"/>
</dbReference>
<feature type="coiled-coil region" evidence="2">
    <location>
        <begin position="54"/>
        <end position="140"/>
    </location>
</feature>
<protein>
    <submittedName>
        <fullName evidence="6">Uncharacterized protein</fullName>
    </submittedName>
</protein>
<dbReference type="InterPro" id="IPR035301">
    <property type="entry name" value="L1_trimer"/>
</dbReference>
<evidence type="ECO:0000259" key="4">
    <source>
        <dbReference type="Pfam" id="PF17489"/>
    </source>
</evidence>
<dbReference type="InterPro" id="IPR043636">
    <property type="entry name" value="L1_RRM_dom"/>
</dbReference>
<dbReference type="FunFam" id="3.30.70.1820:FF:000002">
    <property type="entry name" value="LINE-1 retrotransposable element ORF1 protein"/>
    <property type="match status" value="1"/>
</dbReference>
<reference evidence="6" key="1">
    <citation type="submission" date="2025-08" db="UniProtKB">
        <authorList>
            <consortium name="Ensembl"/>
        </authorList>
    </citation>
    <scope>IDENTIFICATION</scope>
</reference>
<dbReference type="InterPro" id="IPR042566">
    <property type="entry name" value="L1_C"/>
</dbReference>
<dbReference type="AlphaFoldDB" id="A0A8C9HYL5"/>
<keyword evidence="2" id="KW-0175">Coiled coil</keyword>
<reference evidence="6" key="2">
    <citation type="submission" date="2025-09" db="UniProtKB">
        <authorList>
            <consortium name="Ensembl"/>
        </authorList>
    </citation>
    <scope>IDENTIFICATION</scope>
</reference>
<evidence type="ECO:0000259" key="3">
    <source>
        <dbReference type="Pfam" id="PF02994"/>
    </source>
</evidence>
<accession>A0A8C9HYL5</accession>
<evidence type="ECO:0000313" key="6">
    <source>
        <dbReference type="Ensembl" id="ENSPTEP00000025171.1"/>
    </source>
</evidence>
<name>A0A8C9HYL5_9PRIM</name>
<dbReference type="Ensembl" id="ENSPTET00000035683.1">
    <property type="protein sequence ID" value="ENSPTEP00000025171.1"/>
    <property type="gene ID" value="ENSPTEG00000025525.1"/>
</dbReference>
<dbReference type="InterPro" id="IPR035300">
    <property type="entry name" value="L1_dsRBD"/>
</dbReference>
<comment type="similarity">
    <text evidence="1">Belongs to the transposase 22 family.</text>
</comment>
<evidence type="ECO:0000259" key="5">
    <source>
        <dbReference type="Pfam" id="PF17490"/>
    </source>
</evidence>
<proteinExistence type="inferred from homology"/>
<dbReference type="InterPro" id="IPR004244">
    <property type="entry name" value="Transposase_22"/>
</dbReference>
<dbReference type="Proteomes" id="UP000694416">
    <property type="component" value="Unplaced"/>
</dbReference>
<dbReference type="Gene3D" id="3.30.70.1820">
    <property type="entry name" value="L1 transposable element, RRM domain"/>
    <property type="match status" value="1"/>
</dbReference>
<feature type="domain" description="L1 transposable element dsRBD-like" evidence="5">
    <location>
        <begin position="247"/>
        <end position="273"/>
    </location>
</feature>
<dbReference type="Gene3D" id="3.30.250.20">
    <property type="entry name" value="L1 transposable element, C-terminal domain"/>
    <property type="match status" value="2"/>
</dbReference>
<dbReference type="Gene3D" id="1.20.5.390">
    <property type="entry name" value="L1 transposable element, trimerization domain"/>
    <property type="match status" value="1"/>
</dbReference>
<sequence length="308" mass="36332">KGKQSQRKIGKNIYRKLLCDMCTHIDKSIFSYIDKHSKNDFDEMREDGFRPSNFSELKEEIRTQRKETKNLEKRIEELIARIINAEKVINEMTKMKTMTQEIRCKSTSFTNQLDQLEETVSAIEDQMNEMKKRNEQSLQEVWDYGRRPNLHLIGVPVSEGENGTKLENTQQDIIQENFPNLVGQANIQIQEIQTTPQRYSSRRATPRYIIARFTKVEMKEKILRAAREKGRITHKGKPIRLTADLSAETLQARREWGPIFNVLKEKNFKPRIHIQFVTTRPALQETLKEALNMERNNRYQPLQKHAKM</sequence>
<dbReference type="Pfam" id="PF02994">
    <property type="entry name" value="Transposase_22"/>
    <property type="match status" value="1"/>
</dbReference>
<feature type="domain" description="L1 transposable element trimerization" evidence="4">
    <location>
        <begin position="114"/>
        <end position="144"/>
    </location>
</feature>
<evidence type="ECO:0000256" key="1">
    <source>
        <dbReference type="ARBA" id="ARBA00061640"/>
    </source>
</evidence>
<evidence type="ECO:0000256" key="2">
    <source>
        <dbReference type="SAM" id="Coils"/>
    </source>
</evidence>
<dbReference type="PANTHER" id="PTHR11505">
    <property type="entry name" value="L1 TRANSPOSABLE ELEMENT-RELATED"/>
    <property type="match status" value="1"/>
</dbReference>
<dbReference type="SUPFAM" id="SSF58100">
    <property type="entry name" value="Bacterial hemolysins"/>
    <property type="match status" value="1"/>
</dbReference>
<keyword evidence="7" id="KW-1185">Reference proteome</keyword>